<evidence type="ECO:0000259" key="4">
    <source>
        <dbReference type="Pfam" id="PF15612"/>
    </source>
</evidence>
<dbReference type="EMBL" id="KZ679128">
    <property type="protein sequence ID" value="PTB79355.1"/>
    <property type="molecule type" value="Genomic_DNA"/>
</dbReference>
<dbReference type="OrthoDB" id="349045at2759"/>
<feature type="compositionally biased region" description="Polar residues" evidence="3">
    <location>
        <begin position="469"/>
        <end position="487"/>
    </location>
</feature>
<proteinExistence type="predicted"/>
<keyword evidence="2" id="KW-0539">Nucleus</keyword>
<protein>
    <recommendedName>
        <fullName evidence="4">WHIM1 domain-containing protein</fullName>
    </recommendedName>
</protein>
<dbReference type="AlphaFoldDB" id="A0A2T4CCT0"/>
<dbReference type="PANTHER" id="PTHR42107">
    <property type="entry name" value="YALI0D24453P"/>
    <property type="match status" value="1"/>
</dbReference>
<evidence type="ECO:0000256" key="1">
    <source>
        <dbReference type="ARBA" id="ARBA00004123"/>
    </source>
</evidence>
<comment type="subcellular location">
    <subcellularLocation>
        <location evidence="1">Nucleus</location>
    </subcellularLocation>
</comment>
<feature type="compositionally biased region" description="Basic and acidic residues" evidence="3">
    <location>
        <begin position="429"/>
        <end position="439"/>
    </location>
</feature>
<evidence type="ECO:0000256" key="3">
    <source>
        <dbReference type="SAM" id="MobiDB-lite"/>
    </source>
</evidence>
<organism evidence="5 6">
    <name type="scientific">Trichoderma longibrachiatum ATCC 18648</name>
    <dbReference type="NCBI Taxonomy" id="983965"/>
    <lineage>
        <taxon>Eukaryota</taxon>
        <taxon>Fungi</taxon>
        <taxon>Dikarya</taxon>
        <taxon>Ascomycota</taxon>
        <taxon>Pezizomycotina</taxon>
        <taxon>Sordariomycetes</taxon>
        <taxon>Hypocreomycetidae</taxon>
        <taxon>Hypocreales</taxon>
        <taxon>Hypocreaceae</taxon>
        <taxon>Trichoderma</taxon>
    </lineage>
</organism>
<feature type="compositionally biased region" description="Low complexity" evidence="3">
    <location>
        <begin position="342"/>
        <end position="354"/>
    </location>
</feature>
<dbReference type="Pfam" id="PF15612">
    <property type="entry name" value="WHIM1"/>
    <property type="match status" value="1"/>
</dbReference>
<keyword evidence="6" id="KW-1185">Reference proteome</keyword>
<evidence type="ECO:0000313" key="6">
    <source>
        <dbReference type="Proteomes" id="UP000240760"/>
    </source>
</evidence>
<evidence type="ECO:0000256" key="2">
    <source>
        <dbReference type="ARBA" id="ARBA00023242"/>
    </source>
</evidence>
<feature type="region of interest" description="Disordered" evidence="3">
    <location>
        <begin position="270"/>
        <end position="519"/>
    </location>
</feature>
<dbReference type="Proteomes" id="UP000240760">
    <property type="component" value="Unassembled WGS sequence"/>
</dbReference>
<feature type="compositionally biased region" description="Acidic residues" evidence="3">
    <location>
        <begin position="355"/>
        <end position="396"/>
    </location>
</feature>
<sequence>MFRSRFSDAFPKSLAHFGPQELERDVVEPIPGDRVEHFLCAVLGLLLNRKQDVKPGHYGRALEDAVASHKNQWPRSWEDKNPLAGGATFASLNPTERLNLLRYLVLWAMSSSETLKGLINQSYKQNRHEDDINQPRAVQPWGSDGDKRRYFLVEGQDDTAFRVYRESNPAGTNRTWWSVAGSIDELKALAEKLETKDGGPKAKKLSHKILQAIPRFEAGEEVAFACQCKRKRREYRQMRKEQFKRPEPGFSLYEGRTRGKRMKYTYSDDEDVFSDSTGYRRSARNTGTTTPAETAPVTTSSGRTVRAPPRLNVTTGEDLPNDTQGETGEAAAENPTGRPRRAAAANAGANGSANTDDEESEAEFGDDEEDVEAQIPEESDDEDEFKDEAMDEDDLEVAPQTLVVKLSVTPPKLKGVLTPSEQAANRLPASKEEDMKDEPTGPPDTPTPKQQSFDTAATVPAPSEKASERPTTPQPTEKQAGDQSTVPSVAPATALAFRGSPEKQPAQLVPETVKIISQE</sequence>
<reference evidence="5 6" key="1">
    <citation type="submission" date="2016-07" db="EMBL/GenBank/DDBJ databases">
        <title>Multiple horizontal gene transfer events from other fungi enriched the ability of initially mycotrophic Trichoderma (Ascomycota) to feed on dead plant biomass.</title>
        <authorList>
            <consortium name="DOE Joint Genome Institute"/>
            <person name="Aerts A."/>
            <person name="Atanasova L."/>
            <person name="Chenthamara K."/>
            <person name="Zhang J."/>
            <person name="Grujic M."/>
            <person name="Henrissat B."/>
            <person name="Kuo A."/>
            <person name="Salamov A."/>
            <person name="Lipzen A."/>
            <person name="Labutti K."/>
            <person name="Barry K."/>
            <person name="Miao Y."/>
            <person name="Rahimi M.J."/>
            <person name="Shen Q."/>
            <person name="Grigoriev I.V."/>
            <person name="Kubicek C.P."/>
            <person name="Druzhinina I.S."/>
        </authorList>
    </citation>
    <scope>NUCLEOTIDE SEQUENCE [LARGE SCALE GENOMIC DNA]</scope>
    <source>
        <strain evidence="5 6">ATCC 18648</strain>
    </source>
</reference>
<dbReference type="GO" id="GO:0005634">
    <property type="term" value="C:nucleus"/>
    <property type="evidence" value="ECO:0007669"/>
    <property type="project" value="UniProtKB-SubCell"/>
</dbReference>
<feature type="domain" description="WHIM1" evidence="4">
    <location>
        <begin position="75"/>
        <end position="120"/>
    </location>
</feature>
<dbReference type="PANTHER" id="PTHR42107:SF1">
    <property type="entry name" value="WHIM1 DOMAIN-CONTAINING PROTEIN"/>
    <property type="match status" value="1"/>
</dbReference>
<gene>
    <name evidence="5" type="ORF">M440DRAFT_1327301</name>
</gene>
<dbReference type="InterPro" id="IPR028942">
    <property type="entry name" value="WHIM1_dom"/>
</dbReference>
<feature type="compositionally biased region" description="Low complexity" evidence="3">
    <location>
        <begin position="286"/>
        <end position="299"/>
    </location>
</feature>
<name>A0A2T4CCT0_TRILO</name>
<dbReference type="STRING" id="983965.A0A2T4CCT0"/>
<accession>A0A2T4CCT0</accession>
<evidence type="ECO:0000313" key="5">
    <source>
        <dbReference type="EMBL" id="PTB79355.1"/>
    </source>
</evidence>